<dbReference type="AlphaFoldDB" id="A0A831RTK2"/>
<evidence type="ECO:0000313" key="13">
    <source>
        <dbReference type="EMBL" id="HEC05737.1"/>
    </source>
</evidence>
<evidence type="ECO:0000256" key="8">
    <source>
        <dbReference type="ARBA" id="ARBA00035676"/>
    </source>
</evidence>
<dbReference type="Gene3D" id="3.30.470.10">
    <property type="match status" value="1"/>
</dbReference>
<evidence type="ECO:0000256" key="5">
    <source>
        <dbReference type="ARBA" id="ARBA00022909"/>
    </source>
</evidence>
<dbReference type="SUPFAM" id="SSF56752">
    <property type="entry name" value="D-aminoacid aminotransferase-like PLP-dependent enzymes"/>
    <property type="match status" value="1"/>
</dbReference>
<name>A0A831RTK2_9GAMM</name>
<comment type="cofactor">
    <cofactor evidence="1">
        <name>pyridoxal 5'-phosphate</name>
        <dbReference type="ChEBI" id="CHEBI:597326"/>
    </cofactor>
</comment>
<evidence type="ECO:0000256" key="10">
    <source>
        <dbReference type="ARBA" id="ARBA00054027"/>
    </source>
</evidence>
<sequence>MIRSLVNGEPRDQVSVLDRGLQFGDGLFETIAVTGGHPCLWDYHMQRLQSGCERLGITSPDVCLLKQEALELIADQSEAVLKITVTRGISERGYKADPYESPTRILALFDWDGPVSGTLKIAVSPRRLGHNSDLAGIKHLNRLEQVLARAACPEDVDEALMLDHHGHVIEGMMSNLFWQEGQRLYTPSLQRCGVAGVVRALILEIAREQGAHIETGDFMLQDILQADALYLTSSLAGVRSVSRISGYDWHARTADVHPLLKEAAGRVFD</sequence>
<dbReference type="InterPro" id="IPR050571">
    <property type="entry name" value="Class-IV_PLP-Dep_Aminotrnsfr"/>
</dbReference>
<proteinExistence type="inferred from homology"/>
<dbReference type="InterPro" id="IPR043132">
    <property type="entry name" value="BCAT-like_C"/>
</dbReference>
<dbReference type="Proteomes" id="UP000886339">
    <property type="component" value="Unassembled WGS sequence"/>
</dbReference>
<gene>
    <name evidence="13" type="ORF">ENJ12_02720</name>
</gene>
<dbReference type="GO" id="GO:0008153">
    <property type="term" value="P:4-aminobenzoate biosynthetic process"/>
    <property type="evidence" value="ECO:0007669"/>
    <property type="project" value="UniProtKB-UniRule"/>
</dbReference>
<reference evidence="13" key="1">
    <citation type="journal article" date="2020" name="mSystems">
        <title>Genome- and Community-Level Interaction Insights into Carbon Utilization and Element Cycling Functions of Hydrothermarchaeota in Hydrothermal Sediment.</title>
        <authorList>
            <person name="Zhou Z."/>
            <person name="Liu Y."/>
            <person name="Xu W."/>
            <person name="Pan J."/>
            <person name="Luo Z.H."/>
            <person name="Li M."/>
        </authorList>
    </citation>
    <scope>NUCLEOTIDE SEQUENCE [LARGE SCALE GENOMIC DNA]</scope>
    <source>
        <strain evidence="13">HyVt-458</strain>
    </source>
</reference>
<dbReference type="EC" id="4.1.3.38" evidence="8 12"/>
<organism evidence="13">
    <name type="scientific">Thiolapillus brandeum</name>
    <dbReference type="NCBI Taxonomy" id="1076588"/>
    <lineage>
        <taxon>Bacteria</taxon>
        <taxon>Pseudomonadati</taxon>
        <taxon>Pseudomonadota</taxon>
        <taxon>Gammaproteobacteria</taxon>
        <taxon>Chromatiales</taxon>
        <taxon>Sedimenticolaceae</taxon>
        <taxon>Thiolapillus</taxon>
    </lineage>
</organism>
<dbReference type="EMBL" id="DRLF01000104">
    <property type="protein sequence ID" value="HEC05737.1"/>
    <property type="molecule type" value="Genomic_DNA"/>
</dbReference>
<evidence type="ECO:0000256" key="2">
    <source>
        <dbReference type="ARBA" id="ARBA00009320"/>
    </source>
</evidence>
<evidence type="ECO:0000256" key="6">
    <source>
        <dbReference type="ARBA" id="ARBA00023239"/>
    </source>
</evidence>
<dbReference type="InterPro" id="IPR001544">
    <property type="entry name" value="Aminotrans_IV"/>
</dbReference>
<dbReference type="Gene3D" id="3.20.10.10">
    <property type="entry name" value="D-amino Acid Aminotransferase, subunit A, domain 2"/>
    <property type="match status" value="1"/>
</dbReference>
<dbReference type="InterPro" id="IPR036038">
    <property type="entry name" value="Aminotransferase-like"/>
</dbReference>
<dbReference type="PANTHER" id="PTHR42743">
    <property type="entry name" value="AMINO-ACID AMINOTRANSFERASE"/>
    <property type="match status" value="1"/>
</dbReference>
<dbReference type="InterPro" id="IPR043131">
    <property type="entry name" value="BCAT-like_N"/>
</dbReference>
<dbReference type="GO" id="GO:0030170">
    <property type="term" value="F:pyridoxal phosphate binding"/>
    <property type="evidence" value="ECO:0007669"/>
    <property type="project" value="InterPro"/>
</dbReference>
<evidence type="ECO:0000256" key="3">
    <source>
        <dbReference type="ARBA" id="ARBA00011738"/>
    </source>
</evidence>
<evidence type="ECO:0000256" key="12">
    <source>
        <dbReference type="NCBIfam" id="TIGR03461"/>
    </source>
</evidence>
<keyword evidence="5" id="KW-0289">Folate biosynthesis</keyword>
<comment type="caution">
    <text evidence="13">The sequence shown here is derived from an EMBL/GenBank/DDBJ whole genome shotgun (WGS) entry which is preliminary data.</text>
</comment>
<keyword evidence="4" id="KW-0663">Pyridoxal phosphate</keyword>
<dbReference type="NCBIfam" id="TIGR03461">
    <property type="entry name" value="pabC_Proteo"/>
    <property type="match status" value="1"/>
</dbReference>
<comment type="function">
    <text evidence="10">Involved in the biosynthesis of p-aminobenzoate (PABA), a precursor of tetrahydrofolate. Converts 4-amino-4-deoxychorismate into 4-aminobenzoate (PABA) and pyruvate.</text>
</comment>
<dbReference type="NCBIfam" id="NF004761">
    <property type="entry name" value="PRK06092.1"/>
    <property type="match status" value="1"/>
</dbReference>
<comment type="catalytic activity">
    <reaction evidence="9">
        <text>4-amino-4-deoxychorismate = 4-aminobenzoate + pyruvate + H(+)</text>
        <dbReference type="Rhea" id="RHEA:16201"/>
        <dbReference type="ChEBI" id="CHEBI:15361"/>
        <dbReference type="ChEBI" id="CHEBI:15378"/>
        <dbReference type="ChEBI" id="CHEBI:17836"/>
        <dbReference type="ChEBI" id="CHEBI:58406"/>
        <dbReference type="EC" id="4.1.3.38"/>
    </reaction>
</comment>
<accession>A0A831RTK2</accession>
<evidence type="ECO:0000256" key="9">
    <source>
        <dbReference type="ARBA" id="ARBA00049529"/>
    </source>
</evidence>
<evidence type="ECO:0000256" key="11">
    <source>
        <dbReference type="ARBA" id="ARBA00069174"/>
    </source>
</evidence>
<dbReference type="GO" id="GO:0046656">
    <property type="term" value="P:folic acid biosynthetic process"/>
    <property type="evidence" value="ECO:0007669"/>
    <property type="project" value="UniProtKB-KW"/>
</dbReference>
<comment type="similarity">
    <text evidence="2">Belongs to the class-IV pyridoxal-phosphate-dependent aminotransferase family.</text>
</comment>
<comment type="pathway">
    <text evidence="7">Cofactor biosynthesis; tetrahydrofolate biosynthesis; 4-aminobenzoate from chorismate: step 2/2.</text>
</comment>
<dbReference type="CDD" id="cd01559">
    <property type="entry name" value="ADCL_like"/>
    <property type="match status" value="1"/>
</dbReference>
<dbReference type="InterPro" id="IPR017824">
    <property type="entry name" value="Aminodeoxychorismate_lyase_IV"/>
</dbReference>
<dbReference type="FunFam" id="3.20.10.10:FF:000002">
    <property type="entry name" value="D-alanine aminotransferase"/>
    <property type="match status" value="1"/>
</dbReference>
<dbReference type="Pfam" id="PF01063">
    <property type="entry name" value="Aminotran_4"/>
    <property type="match status" value="1"/>
</dbReference>
<keyword evidence="6 13" id="KW-0456">Lyase</keyword>
<evidence type="ECO:0000256" key="1">
    <source>
        <dbReference type="ARBA" id="ARBA00001933"/>
    </source>
</evidence>
<dbReference type="GO" id="GO:0005829">
    <property type="term" value="C:cytosol"/>
    <property type="evidence" value="ECO:0007669"/>
    <property type="project" value="TreeGrafter"/>
</dbReference>
<evidence type="ECO:0000256" key="7">
    <source>
        <dbReference type="ARBA" id="ARBA00035633"/>
    </source>
</evidence>
<dbReference type="PANTHER" id="PTHR42743:SF2">
    <property type="entry name" value="AMINODEOXYCHORISMATE LYASE"/>
    <property type="match status" value="1"/>
</dbReference>
<protein>
    <recommendedName>
        <fullName evidence="11 12">Aminodeoxychorismate lyase</fullName>
        <ecNumber evidence="8 12">4.1.3.38</ecNumber>
    </recommendedName>
</protein>
<dbReference type="GO" id="GO:0008696">
    <property type="term" value="F:4-amino-4-deoxychorismate lyase activity"/>
    <property type="evidence" value="ECO:0007669"/>
    <property type="project" value="UniProtKB-UniRule"/>
</dbReference>
<comment type="subunit">
    <text evidence="3">Homodimer.</text>
</comment>
<evidence type="ECO:0000256" key="4">
    <source>
        <dbReference type="ARBA" id="ARBA00022898"/>
    </source>
</evidence>